<protein>
    <recommendedName>
        <fullName evidence="4">Secreted protein</fullName>
    </recommendedName>
</protein>
<dbReference type="Proteomes" id="UP000724874">
    <property type="component" value="Unassembled WGS sequence"/>
</dbReference>
<dbReference type="EMBL" id="JADNYJ010000034">
    <property type="protein sequence ID" value="KAF8902762.1"/>
    <property type="molecule type" value="Genomic_DNA"/>
</dbReference>
<keyword evidence="3" id="KW-1185">Reference proteome</keyword>
<evidence type="ECO:0000313" key="3">
    <source>
        <dbReference type="Proteomes" id="UP000724874"/>
    </source>
</evidence>
<evidence type="ECO:0000313" key="2">
    <source>
        <dbReference type="EMBL" id="KAF8902762.1"/>
    </source>
</evidence>
<feature type="chain" id="PRO_5040237315" description="Secreted protein" evidence="1">
    <location>
        <begin position="17"/>
        <end position="72"/>
    </location>
</feature>
<name>A0A9P5NN55_GYMJU</name>
<reference evidence="2" key="1">
    <citation type="submission" date="2020-11" db="EMBL/GenBank/DDBJ databases">
        <authorList>
            <consortium name="DOE Joint Genome Institute"/>
            <person name="Ahrendt S."/>
            <person name="Riley R."/>
            <person name="Andreopoulos W."/>
            <person name="LaButti K."/>
            <person name="Pangilinan J."/>
            <person name="Ruiz-duenas F.J."/>
            <person name="Barrasa J.M."/>
            <person name="Sanchez-Garcia M."/>
            <person name="Camarero S."/>
            <person name="Miyauchi S."/>
            <person name="Serrano A."/>
            <person name="Linde D."/>
            <person name="Babiker R."/>
            <person name="Drula E."/>
            <person name="Ayuso-Fernandez I."/>
            <person name="Pacheco R."/>
            <person name="Padilla G."/>
            <person name="Ferreira P."/>
            <person name="Barriuso J."/>
            <person name="Kellner H."/>
            <person name="Castanera R."/>
            <person name="Alfaro M."/>
            <person name="Ramirez L."/>
            <person name="Pisabarro A.G."/>
            <person name="Kuo A."/>
            <person name="Tritt A."/>
            <person name="Lipzen A."/>
            <person name="He G."/>
            <person name="Yan M."/>
            <person name="Ng V."/>
            <person name="Cullen D."/>
            <person name="Martin F."/>
            <person name="Rosso M.-N."/>
            <person name="Henrissat B."/>
            <person name="Hibbett D."/>
            <person name="Martinez A.T."/>
            <person name="Grigoriev I.V."/>
        </authorList>
    </citation>
    <scope>NUCLEOTIDE SEQUENCE</scope>
    <source>
        <strain evidence="2">AH 44721</strain>
    </source>
</reference>
<dbReference type="AlphaFoldDB" id="A0A9P5NN55"/>
<gene>
    <name evidence="2" type="ORF">CPB84DRAFT_1775389</name>
</gene>
<organism evidence="2 3">
    <name type="scientific">Gymnopilus junonius</name>
    <name type="common">Spectacular rustgill mushroom</name>
    <name type="synonym">Gymnopilus spectabilis subsp. junonius</name>
    <dbReference type="NCBI Taxonomy" id="109634"/>
    <lineage>
        <taxon>Eukaryota</taxon>
        <taxon>Fungi</taxon>
        <taxon>Dikarya</taxon>
        <taxon>Basidiomycota</taxon>
        <taxon>Agaricomycotina</taxon>
        <taxon>Agaricomycetes</taxon>
        <taxon>Agaricomycetidae</taxon>
        <taxon>Agaricales</taxon>
        <taxon>Agaricineae</taxon>
        <taxon>Hymenogastraceae</taxon>
        <taxon>Gymnopilus</taxon>
    </lineage>
</organism>
<keyword evidence="1" id="KW-0732">Signal</keyword>
<feature type="signal peptide" evidence="1">
    <location>
        <begin position="1"/>
        <end position="16"/>
    </location>
</feature>
<evidence type="ECO:0000256" key="1">
    <source>
        <dbReference type="SAM" id="SignalP"/>
    </source>
</evidence>
<proteinExistence type="predicted"/>
<evidence type="ECO:0008006" key="4">
    <source>
        <dbReference type="Google" id="ProtNLM"/>
    </source>
</evidence>
<accession>A0A9P5NN55</accession>
<sequence>MLIICLLLITTRSSSQFRSLFLFRRRHSSVLHHALFLPTYAPHCLVTSSHSAQKTRNKYTHVSSPMTFPRRP</sequence>
<comment type="caution">
    <text evidence="2">The sequence shown here is derived from an EMBL/GenBank/DDBJ whole genome shotgun (WGS) entry which is preliminary data.</text>
</comment>